<dbReference type="GO" id="GO:0016811">
    <property type="term" value="F:hydrolase activity, acting on carbon-nitrogen (but not peptide) bonds, in linear amides"/>
    <property type="evidence" value="ECO:0007669"/>
    <property type="project" value="TreeGrafter"/>
</dbReference>
<dbReference type="PANTHER" id="PTHR12993">
    <property type="entry name" value="N-ACETYLGLUCOSAMINYL-PHOSPHATIDYLINOSITOL DE-N-ACETYLASE-RELATED"/>
    <property type="match status" value="1"/>
</dbReference>
<dbReference type="PANTHER" id="PTHR12993:SF29">
    <property type="entry name" value="BLR3841 PROTEIN"/>
    <property type="match status" value="1"/>
</dbReference>
<evidence type="ECO:0000313" key="2">
    <source>
        <dbReference type="EMBL" id="KHF44579.1"/>
    </source>
</evidence>
<dbReference type="InterPro" id="IPR003737">
    <property type="entry name" value="GlcNAc_PI_deacetylase-related"/>
</dbReference>
<evidence type="ECO:0000313" key="3">
    <source>
        <dbReference type="Proteomes" id="UP000030848"/>
    </source>
</evidence>
<sequence length="246" mass="27099">MSTTSQNPAAPSVLVISAHSGDFVWRAGGAIALTAHHGSPVHVLCLSYGERGESRGLWKQEGMTVERVKQARHEEAAKAAEVLGATIEFLDLGDYPLRVEPEVVDRIAGIIRERKPDVLLTHVANDPYNRDHNQAHETTLTARMIAQAHGADPSTPALGAPQVLQFEPHQPEVCGFYPELLLDITPVFDRKVEAMKCMTAQEHLVRYYIDLGMRRGVQAVRNGAPSSVQYAEAYKRTFPTVGAQLW</sequence>
<dbReference type="GO" id="GO:0016137">
    <property type="term" value="P:glycoside metabolic process"/>
    <property type="evidence" value="ECO:0007669"/>
    <property type="project" value="UniProtKB-ARBA"/>
</dbReference>
<gene>
    <name evidence="2" type="ORF">MINT15_14610</name>
</gene>
<proteinExistence type="predicted"/>
<keyword evidence="1" id="KW-0862">Zinc</keyword>
<dbReference type="Pfam" id="PF02585">
    <property type="entry name" value="PIG-L"/>
    <property type="match status" value="1"/>
</dbReference>
<dbReference type="OrthoDB" id="7253851at2"/>
<reference evidence="2 3" key="1">
    <citation type="submission" date="2014-10" db="EMBL/GenBank/DDBJ databases">
        <title>Genome sequence of Micropolyspora internatus JCM3315.</title>
        <authorList>
            <person name="Shin S.-K."/>
            <person name="Yi H."/>
        </authorList>
    </citation>
    <scope>NUCLEOTIDE SEQUENCE [LARGE SCALE GENOMIC DNA]</scope>
    <source>
        <strain evidence="2 3">JCM 3315</strain>
    </source>
</reference>
<evidence type="ECO:0000256" key="1">
    <source>
        <dbReference type="ARBA" id="ARBA00022833"/>
    </source>
</evidence>
<comment type="caution">
    <text evidence="2">The sequence shown here is derived from an EMBL/GenBank/DDBJ whole genome shotgun (WGS) entry which is preliminary data.</text>
</comment>
<dbReference type="RefSeq" id="WP_037309409.1">
    <property type="nucleotide sequence ID" value="NZ_CALJZO010000112.1"/>
</dbReference>
<name>A0A837D9P4_9PSEU</name>
<dbReference type="SUPFAM" id="SSF102588">
    <property type="entry name" value="LmbE-like"/>
    <property type="match status" value="1"/>
</dbReference>
<dbReference type="EMBL" id="JRZE01000003">
    <property type="protein sequence ID" value="KHF44579.1"/>
    <property type="molecule type" value="Genomic_DNA"/>
</dbReference>
<dbReference type="AlphaFoldDB" id="A0A837D9P4"/>
<dbReference type="InterPro" id="IPR024078">
    <property type="entry name" value="LmbE-like_dom_sf"/>
</dbReference>
<protein>
    <submittedName>
        <fullName evidence="2">GlcNAc-PI de-N-acetylase</fullName>
    </submittedName>
</protein>
<dbReference type="Gene3D" id="3.40.50.10320">
    <property type="entry name" value="LmbE-like"/>
    <property type="match status" value="1"/>
</dbReference>
<accession>A0A837D9P4</accession>
<dbReference type="Proteomes" id="UP000030848">
    <property type="component" value="Unassembled WGS sequence"/>
</dbReference>
<organism evidence="2 3">
    <name type="scientific">Saccharomonospora viridis</name>
    <dbReference type="NCBI Taxonomy" id="1852"/>
    <lineage>
        <taxon>Bacteria</taxon>
        <taxon>Bacillati</taxon>
        <taxon>Actinomycetota</taxon>
        <taxon>Actinomycetes</taxon>
        <taxon>Pseudonocardiales</taxon>
        <taxon>Pseudonocardiaceae</taxon>
        <taxon>Saccharomonospora</taxon>
    </lineage>
</organism>